<name>A0A241XRY0_PSEAI</name>
<evidence type="ECO:0000256" key="1">
    <source>
        <dbReference type="SAM" id="MobiDB-lite"/>
    </source>
</evidence>
<organism evidence="2 3">
    <name type="scientific">Pseudomonas aeruginosa</name>
    <dbReference type="NCBI Taxonomy" id="287"/>
    <lineage>
        <taxon>Bacteria</taxon>
        <taxon>Pseudomonadati</taxon>
        <taxon>Pseudomonadota</taxon>
        <taxon>Gammaproteobacteria</taxon>
        <taxon>Pseudomonadales</taxon>
        <taxon>Pseudomonadaceae</taxon>
        <taxon>Pseudomonas</taxon>
    </lineage>
</organism>
<evidence type="ECO:0000313" key="3">
    <source>
        <dbReference type="Proteomes" id="UP000194857"/>
    </source>
</evidence>
<feature type="region of interest" description="Disordered" evidence="1">
    <location>
        <begin position="47"/>
        <end position="74"/>
    </location>
</feature>
<accession>A0A241XRY0</accession>
<protein>
    <submittedName>
        <fullName evidence="2">Uncharacterized protein</fullName>
    </submittedName>
</protein>
<gene>
    <name evidence="2" type="ORF">CAZ10_10085</name>
</gene>
<dbReference type="Proteomes" id="UP000194857">
    <property type="component" value="Unassembled WGS sequence"/>
</dbReference>
<dbReference type="EMBL" id="NFFZ01000004">
    <property type="protein sequence ID" value="OTI63174.1"/>
    <property type="molecule type" value="Genomic_DNA"/>
</dbReference>
<comment type="caution">
    <text evidence="2">The sequence shown here is derived from an EMBL/GenBank/DDBJ whole genome shotgun (WGS) entry which is preliminary data.</text>
</comment>
<evidence type="ECO:0000313" key="2">
    <source>
        <dbReference type="EMBL" id="OTI63174.1"/>
    </source>
</evidence>
<proteinExistence type="predicted"/>
<dbReference type="AlphaFoldDB" id="A0A241XRY0"/>
<reference evidence="2 3" key="1">
    <citation type="submission" date="2017-05" db="EMBL/GenBank/DDBJ databases">
        <authorList>
            <person name="Song R."/>
            <person name="Chenine A.L."/>
            <person name="Ruprecht R.M."/>
        </authorList>
    </citation>
    <scope>NUCLEOTIDE SEQUENCE [LARGE SCALE GENOMIC DNA]</scope>
    <source>
        <strain evidence="2 3">S567_C10_BS</strain>
    </source>
</reference>
<sequence length="74" mass="8097">MMSKITVVRFPNGSWSTGGPVSSPDYELCEVYVVPFKTEADARKQAQAARRRLASKSLPLPTQHAPFIHPALAS</sequence>